<keyword evidence="2" id="KW-0812">Transmembrane</keyword>
<dbReference type="Pfam" id="PF12836">
    <property type="entry name" value="HHH_3"/>
    <property type="match status" value="1"/>
</dbReference>
<keyword evidence="2" id="KW-1133">Transmembrane helix</keyword>
<dbReference type="GO" id="GO:0015627">
    <property type="term" value="C:type II protein secretion system complex"/>
    <property type="evidence" value="ECO:0007669"/>
    <property type="project" value="TreeGrafter"/>
</dbReference>
<feature type="region of interest" description="Disordered" evidence="1">
    <location>
        <begin position="39"/>
        <end position="63"/>
    </location>
</feature>
<protein>
    <submittedName>
        <fullName evidence="4">Helix-hairpin-helix domain-containing protein</fullName>
    </submittedName>
</protein>
<reference evidence="4 5" key="1">
    <citation type="submission" date="2020-07" db="EMBL/GenBank/DDBJ databases">
        <title>Vallitalea guaymasensis genome.</title>
        <authorList>
            <person name="Postec A."/>
        </authorList>
    </citation>
    <scope>NUCLEOTIDE SEQUENCE [LARGE SCALE GENOMIC DNA]</scope>
    <source>
        <strain evidence="4 5">Ra1766G1</strain>
    </source>
</reference>
<keyword evidence="2" id="KW-0472">Membrane</keyword>
<sequence length="210" mass="23628">MKNKWYYGAFILLVIVVGIIYVSSENSVSIEVDKDTKDNVEYNAGAEDNNEEYNTDDEDNNKEDNAEELEKTIYVHICGEVVNEGVYTVKEDSRVYEVLELAGGLTEEAATDYVNLARQVKDGEKIIFPSKEQMETGEFCIDDAEEKLVNINTASIEKLTTLSGIGESRAKLIIDYREEHGDFETIEDIMKVSGIKEGAFNKIKDSIIVK</sequence>
<dbReference type="KEGG" id="vgu:HYG85_19515"/>
<gene>
    <name evidence="4" type="ORF">HYG85_19515</name>
</gene>
<organism evidence="4 5">
    <name type="scientific">Vallitalea guaymasensis</name>
    <dbReference type="NCBI Taxonomy" id="1185412"/>
    <lineage>
        <taxon>Bacteria</taxon>
        <taxon>Bacillati</taxon>
        <taxon>Bacillota</taxon>
        <taxon>Clostridia</taxon>
        <taxon>Lachnospirales</taxon>
        <taxon>Vallitaleaceae</taxon>
        <taxon>Vallitalea</taxon>
    </lineage>
</organism>
<feature type="compositionally biased region" description="Acidic residues" evidence="1">
    <location>
        <begin position="48"/>
        <end position="61"/>
    </location>
</feature>
<dbReference type="InterPro" id="IPR003583">
    <property type="entry name" value="Hlx-hairpin-Hlx_DNA-bd_motif"/>
</dbReference>
<dbReference type="SMART" id="SM00278">
    <property type="entry name" value="HhH1"/>
    <property type="match status" value="2"/>
</dbReference>
<accession>A0A8J8ME33</accession>
<dbReference type="InterPro" id="IPR010994">
    <property type="entry name" value="RuvA_2-like"/>
</dbReference>
<dbReference type="Pfam" id="PF10531">
    <property type="entry name" value="SLBB"/>
    <property type="match status" value="1"/>
</dbReference>
<dbReference type="PANTHER" id="PTHR21180">
    <property type="entry name" value="ENDONUCLEASE/EXONUCLEASE/PHOSPHATASE FAMILY DOMAIN-CONTAINING PROTEIN 1"/>
    <property type="match status" value="1"/>
</dbReference>
<dbReference type="Proteomes" id="UP000677305">
    <property type="component" value="Chromosome"/>
</dbReference>
<feature type="domain" description="Helix-hairpin-helix DNA-binding motif class 1" evidence="3">
    <location>
        <begin position="157"/>
        <end position="176"/>
    </location>
</feature>
<feature type="transmembrane region" description="Helical" evidence="2">
    <location>
        <begin position="6"/>
        <end position="24"/>
    </location>
</feature>
<dbReference type="RefSeq" id="WP_212691090.1">
    <property type="nucleotide sequence ID" value="NZ_CP058561.1"/>
</dbReference>
<dbReference type="InterPro" id="IPR019554">
    <property type="entry name" value="Soluble_ligand-bd"/>
</dbReference>
<evidence type="ECO:0000256" key="1">
    <source>
        <dbReference type="SAM" id="MobiDB-lite"/>
    </source>
</evidence>
<evidence type="ECO:0000259" key="3">
    <source>
        <dbReference type="SMART" id="SM00278"/>
    </source>
</evidence>
<evidence type="ECO:0000313" key="4">
    <source>
        <dbReference type="EMBL" id="QUH30990.1"/>
    </source>
</evidence>
<dbReference type="EMBL" id="CP058561">
    <property type="protein sequence ID" value="QUH30990.1"/>
    <property type="molecule type" value="Genomic_DNA"/>
</dbReference>
<dbReference type="GO" id="GO:0006281">
    <property type="term" value="P:DNA repair"/>
    <property type="evidence" value="ECO:0007669"/>
    <property type="project" value="InterPro"/>
</dbReference>
<evidence type="ECO:0000256" key="2">
    <source>
        <dbReference type="SAM" id="Phobius"/>
    </source>
</evidence>
<dbReference type="GO" id="GO:0003677">
    <property type="term" value="F:DNA binding"/>
    <property type="evidence" value="ECO:0007669"/>
    <property type="project" value="InterPro"/>
</dbReference>
<dbReference type="InterPro" id="IPR051675">
    <property type="entry name" value="Endo/Exo/Phosphatase_dom_1"/>
</dbReference>
<proteinExistence type="predicted"/>
<dbReference type="Gene3D" id="3.10.560.10">
    <property type="entry name" value="Outer membrane lipoprotein wza domain like"/>
    <property type="match status" value="1"/>
</dbReference>
<dbReference type="GO" id="GO:0015628">
    <property type="term" value="P:protein secretion by the type II secretion system"/>
    <property type="evidence" value="ECO:0007669"/>
    <property type="project" value="TreeGrafter"/>
</dbReference>
<dbReference type="NCBIfam" id="TIGR00426">
    <property type="entry name" value="competence protein ComEA helix-hairpin-helix repeat region"/>
    <property type="match status" value="1"/>
</dbReference>
<name>A0A8J8ME33_9FIRM</name>
<evidence type="ECO:0000313" key="5">
    <source>
        <dbReference type="Proteomes" id="UP000677305"/>
    </source>
</evidence>
<dbReference type="InterPro" id="IPR004509">
    <property type="entry name" value="Competence_ComEA_HhH"/>
</dbReference>
<dbReference type="Gene3D" id="1.10.150.280">
    <property type="entry name" value="AF1531-like domain"/>
    <property type="match status" value="1"/>
</dbReference>
<dbReference type="PANTHER" id="PTHR21180:SF32">
    <property type="entry name" value="ENDONUCLEASE_EXONUCLEASE_PHOSPHATASE FAMILY DOMAIN-CONTAINING PROTEIN 1"/>
    <property type="match status" value="1"/>
</dbReference>
<feature type="domain" description="Helix-hairpin-helix DNA-binding motif class 1" evidence="3">
    <location>
        <begin position="187"/>
        <end position="206"/>
    </location>
</feature>
<dbReference type="AlphaFoldDB" id="A0A8J8ME33"/>
<keyword evidence="5" id="KW-1185">Reference proteome</keyword>
<dbReference type="SUPFAM" id="SSF47781">
    <property type="entry name" value="RuvA domain 2-like"/>
    <property type="match status" value="1"/>
</dbReference>